<feature type="binding site" evidence="16">
    <location>
        <position position="309"/>
    </location>
    <ligand>
        <name>Mg(2+)</name>
        <dbReference type="ChEBI" id="CHEBI:18420"/>
        <label>1</label>
    </ligand>
</feature>
<dbReference type="PANTHER" id="PTHR23132">
    <property type="entry name" value="D-ALANINE--D-ALANINE LIGASE"/>
    <property type="match status" value="1"/>
</dbReference>
<dbReference type="GO" id="GO:0008360">
    <property type="term" value="P:regulation of cell shape"/>
    <property type="evidence" value="ECO:0007669"/>
    <property type="project" value="UniProtKB-KW"/>
</dbReference>
<dbReference type="GO" id="GO:0005524">
    <property type="term" value="F:ATP binding"/>
    <property type="evidence" value="ECO:0007669"/>
    <property type="project" value="UniProtKB-UniRule"/>
</dbReference>
<comment type="similarity">
    <text evidence="2 13">Belongs to the D-alanine--D-alanine ligase family.</text>
</comment>
<dbReference type="PIRSF" id="PIRSF039102">
    <property type="entry name" value="Ddl/VanB"/>
    <property type="match status" value="1"/>
</dbReference>
<name>A0A7T7XR04_9SPIR</name>
<evidence type="ECO:0000256" key="15">
    <source>
        <dbReference type="PIRSR" id="PIRSR039102-2"/>
    </source>
</evidence>
<dbReference type="PROSITE" id="PS00843">
    <property type="entry name" value="DALA_DALA_LIGASE_1"/>
    <property type="match status" value="1"/>
</dbReference>
<evidence type="ECO:0000256" key="10">
    <source>
        <dbReference type="ARBA" id="ARBA00023211"/>
    </source>
</evidence>
<dbReference type="EMBL" id="CP067089">
    <property type="protein sequence ID" value="QQO10900.1"/>
    <property type="molecule type" value="Genomic_DNA"/>
</dbReference>
<feature type="binding site" evidence="15">
    <location>
        <begin position="322"/>
        <end position="323"/>
    </location>
    <ligand>
        <name>ATP</name>
        <dbReference type="ChEBI" id="CHEBI:30616"/>
    </ligand>
</feature>
<dbReference type="GO" id="GO:0071555">
    <property type="term" value="P:cell wall organization"/>
    <property type="evidence" value="ECO:0007669"/>
    <property type="project" value="UniProtKB-KW"/>
</dbReference>
<feature type="binding site" evidence="16">
    <location>
        <position position="325"/>
    </location>
    <ligand>
        <name>Mg(2+)</name>
        <dbReference type="ChEBI" id="CHEBI:18420"/>
        <label>2</label>
    </ligand>
</feature>
<organism evidence="19 20">
    <name type="scientific">Breznakiella homolactica</name>
    <dbReference type="NCBI Taxonomy" id="2798577"/>
    <lineage>
        <taxon>Bacteria</taxon>
        <taxon>Pseudomonadati</taxon>
        <taxon>Spirochaetota</taxon>
        <taxon>Spirochaetia</taxon>
        <taxon>Spirochaetales</taxon>
        <taxon>Breznakiellaceae</taxon>
        <taxon>Breznakiella</taxon>
    </lineage>
</organism>
<keyword evidence="5 15" id="KW-0547">Nucleotide-binding</keyword>
<evidence type="ECO:0000256" key="14">
    <source>
        <dbReference type="PIRSR" id="PIRSR039102-1"/>
    </source>
</evidence>
<dbReference type="Pfam" id="PF07478">
    <property type="entry name" value="Dala_Dala_lig_C"/>
    <property type="match status" value="1"/>
</dbReference>
<feature type="binding site" evidence="15">
    <location>
        <begin position="190"/>
        <end position="192"/>
    </location>
    <ligand>
        <name>ATP</name>
        <dbReference type="ChEBI" id="CHEBI:30616"/>
    </ligand>
</feature>
<dbReference type="InterPro" id="IPR016185">
    <property type="entry name" value="PreATP-grasp_dom_sf"/>
</dbReference>
<dbReference type="PANTHER" id="PTHR23132:SF25">
    <property type="entry name" value="D-ALANINE--D-ALANINE LIGASE A"/>
    <property type="match status" value="1"/>
</dbReference>
<gene>
    <name evidence="13" type="primary">ddl</name>
    <name evidence="19" type="ORF">JFL75_08280</name>
</gene>
<evidence type="ECO:0000256" key="16">
    <source>
        <dbReference type="PIRSR" id="PIRSR039102-3"/>
    </source>
</evidence>
<sequence length="376" mass="41359">MDRMKKTIALLFGGRSGEHEVSLSSAASVAKNLDTSKYEILLIGIDIEGNWYLQDDDELRRIRSGGTALSIKKDENRRVSIIPGGGRERAFSLAGGKALPVDTVFPVLHGTFGEDGTIQGLFEIAGLPYVGCGVPGSAIGMDKEIAKILWLNAGLPVVPYLRIRAGDWKNRDKRQNLIETAERDFSYPLFIKPSSAGSSVGTGVAAKREELEACVGNAFAWDSKVLIEPFIPAREIECSVTGNRDFEAYTPGEVAPTHQFYDYDAKYNDPNGAALLIPADLNEATLHKIRELAVRAYRTAEITGLARVDFFIHKDTGEIYLNELNTMPGFTSISMFPKMCEASGLSYPDLLDKLIGLGEERFAEQSTRVYARETHR</sequence>
<dbReference type="SUPFAM" id="SSF56059">
    <property type="entry name" value="Glutathione synthetase ATP-binding domain-like"/>
    <property type="match status" value="1"/>
</dbReference>
<evidence type="ECO:0000256" key="7">
    <source>
        <dbReference type="ARBA" id="ARBA00022842"/>
    </source>
</evidence>
<evidence type="ECO:0000313" key="20">
    <source>
        <dbReference type="Proteomes" id="UP000595917"/>
    </source>
</evidence>
<dbReference type="KEGG" id="bhc:JFL75_08280"/>
<feature type="active site" evidence="14">
    <location>
        <position position="334"/>
    </location>
</feature>
<dbReference type="Proteomes" id="UP000595917">
    <property type="component" value="Chromosome"/>
</dbReference>
<keyword evidence="20" id="KW-1185">Reference proteome</keyword>
<evidence type="ECO:0000259" key="18">
    <source>
        <dbReference type="PROSITE" id="PS50975"/>
    </source>
</evidence>
<reference evidence="19" key="1">
    <citation type="submission" date="2021-01" db="EMBL/GenBank/DDBJ databases">
        <title>Description of Breznakiella homolactica.</title>
        <authorList>
            <person name="Song Y."/>
            <person name="Brune A."/>
        </authorList>
    </citation>
    <scope>NUCLEOTIDE SEQUENCE</scope>
    <source>
        <strain evidence="19">RmG30</strain>
    </source>
</reference>
<evidence type="ECO:0000313" key="19">
    <source>
        <dbReference type="EMBL" id="QQO10900.1"/>
    </source>
</evidence>
<keyword evidence="9 13" id="KW-0573">Peptidoglycan synthesis</keyword>
<comment type="pathway">
    <text evidence="13">Cell wall biogenesis; peptidoglycan biosynthesis.</text>
</comment>
<dbReference type="AlphaFoldDB" id="A0A7T7XR04"/>
<dbReference type="InterPro" id="IPR005905">
    <property type="entry name" value="D_ala_D_ala"/>
</dbReference>
<keyword evidence="6 17" id="KW-0067">ATP-binding</keyword>
<dbReference type="GO" id="GO:0046872">
    <property type="term" value="F:metal ion binding"/>
    <property type="evidence" value="ECO:0007669"/>
    <property type="project" value="UniProtKB-KW"/>
</dbReference>
<dbReference type="PROSITE" id="PS50975">
    <property type="entry name" value="ATP_GRASP"/>
    <property type="match status" value="1"/>
</dbReference>
<proteinExistence type="inferred from homology"/>
<keyword evidence="4 16" id="KW-0479">Metal-binding</keyword>
<dbReference type="Gene3D" id="3.30.470.20">
    <property type="entry name" value="ATP-grasp fold, B domain"/>
    <property type="match status" value="1"/>
</dbReference>
<evidence type="ECO:0000256" key="5">
    <source>
        <dbReference type="ARBA" id="ARBA00022741"/>
    </source>
</evidence>
<feature type="binding site" evidence="15">
    <location>
        <position position="143"/>
    </location>
    <ligand>
        <name>ATP</name>
        <dbReference type="ChEBI" id="CHEBI:30616"/>
    </ligand>
</feature>
<evidence type="ECO:0000256" key="4">
    <source>
        <dbReference type="ARBA" id="ARBA00022723"/>
    </source>
</evidence>
<dbReference type="NCBIfam" id="TIGR01205">
    <property type="entry name" value="D_ala_D_alaTIGR"/>
    <property type="match status" value="1"/>
</dbReference>
<comment type="function">
    <text evidence="13">Cell wall formation.</text>
</comment>
<dbReference type="InterPro" id="IPR011761">
    <property type="entry name" value="ATP-grasp"/>
</dbReference>
<dbReference type="EC" id="6.3.2.4" evidence="13"/>
<feature type="domain" description="ATP-grasp" evidence="18">
    <location>
        <begin position="147"/>
        <end position="356"/>
    </location>
</feature>
<dbReference type="GO" id="GO:0008716">
    <property type="term" value="F:D-alanine-D-alanine ligase activity"/>
    <property type="evidence" value="ECO:0007669"/>
    <property type="project" value="UniProtKB-UniRule"/>
</dbReference>
<keyword evidence="8 13" id="KW-0133">Cell shape</keyword>
<dbReference type="InterPro" id="IPR011127">
    <property type="entry name" value="Dala_Dala_lig_N"/>
</dbReference>
<dbReference type="InterPro" id="IPR011095">
    <property type="entry name" value="Dala_Dala_lig_C"/>
</dbReference>
<dbReference type="Gene3D" id="3.30.1490.20">
    <property type="entry name" value="ATP-grasp fold, A domain"/>
    <property type="match status" value="1"/>
</dbReference>
<feature type="active site" evidence="14">
    <location>
        <position position="18"/>
    </location>
</feature>
<dbReference type="PROSITE" id="PS00844">
    <property type="entry name" value="DALA_DALA_LIGASE_2"/>
    <property type="match status" value="1"/>
</dbReference>
<dbReference type="GO" id="GO:0005829">
    <property type="term" value="C:cytosol"/>
    <property type="evidence" value="ECO:0007669"/>
    <property type="project" value="TreeGrafter"/>
</dbReference>
<comment type="catalytic activity">
    <reaction evidence="12 13">
        <text>2 D-alanine + ATP = D-alanyl-D-alanine + ADP + phosphate + H(+)</text>
        <dbReference type="Rhea" id="RHEA:11224"/>
        <dbReference type="ChEBI" id="CHEBI:15378"/>
        <dbReference type="ChEBI" id="CHEBI:30616"/>
        <dbReference type="ChEBI" id="CHEBI:43474"/>
        <dbReference type="ChEBI" id="CHEBI:57416"/>
        <dbReference type="ChEBI" id="CHEBI:57822"/>
        <dbReference type="ChEBI" id="CHEBI:456216"/>
        <dbReference type="EC" id="6.3.2.4"/>
    </reaction>
</comment>
<evidence type="ECO:0000256" key="17">
    <source>
        <dbReference type="PROSITE-ProRule" id="PRU00409"/>
    </source>
</evidence>
<evidence type="ECO:0000256" key="1">
    <source>
        <dbReference type="ARBA" id="ARBA00001936"/>
    </source>
</evidence>
<feature type="binding site" evidence="16">
    <location>
        <position position="323"/>
    </location>
    <ligand>
        <name>Mg(2+)</name>
        <dbReference type="ChEBI" id="CHEBI:18420"/>
        <label>2</label>
    </ligand>
</feature>
<evidence type="ECO:0000256" key="9">
    <source>
        <dbReference type="ARBA" id="ARBA00022984"/>
    </source>
</evidence>
<evidence type="ECO:0000256" key="8">
    <source>
        <dbReference type="ARBA" id="ARBA00022960"/>
    </source>
</evidence>
<evidence type="ECO:0000256" key="13">
    <source>
        <dbReference type="HAMAP-Rule" id="MF_00047"/>
    </source>
</evidence>
<evidence type="ECO:0000256" key="11">
    <source>
        <dbReference type="ARBA" id="ARBA00023316"/>
    </source>
</evidence>
<dbReference type="Gene3D" id="3.40.50.20">
    <property type="match status" value="1"/>
</dbReference>
<comment type="subcellular location">
    <subcellularLocation>
        <location evidence="13">Cytoplasm</location>
    </subcellularLocation>
</comment>
<evidence type="ECO:0000256" key="12">
    <source>
        <dbReference type="ARBA" id="ARBA00047614"/>
    </source>
</evidence>
<dbReference type="InterPro" id="IPR000291">
    <property type="entry name" value="D-Ala_lig_Van_CS"/>
</dbReference>
<keyword evidence="10 16" id="KW-0464">Manganese</keyword>
<keyword evidence="3 13" id="KW-0436">Ligase</keyword>
<keyword evidence="13" id="KW-0963">Cytoplasm</keyword>
<evidence type="ECO:0000256" key="2">
    <source>
        <dbReference type="ARBA" id="ARBA00010871"/>
    </source>
</evidence>
<dbReference type="UniPathway" id="UPA00219"/>
<feature type="binding site" evidence="16">
    <location>
        <position position="323"/>
    </location>
    <ligand>
        <name>Mg(2+)</name>
        <dbReference type="ChEBI" id="CHEBI:18420"/>
        <label>1</label>
    </ligand>
</feature>
<dbReference type="HAMAP" id="MF_00047">
    <property type="entry name" value="Dala_Dala_lig"/>
    <property type="match status" value="1"/>
</dbReference>
<dbReference type="InterPro" id="IPR013815">
    <property type="entry name" value="ATP_grasp_subdomain_1"/>
</dbReference>
<feature type="binding site" evidence="15">
    <location>
        <begin position="198"/>
        <end position="199"/>
    </location>
    <ligand>
        <name>ATP</name>
        <dbReference type="ChEBI" id="CHEBI:30616"/>
    </ligand>
</feature>
<evidence type="ECO:0000256" key="3">
    <source>
        <dbReference type="ARBA" id="ARBA00022598"/>
    </source>
</evidence>
<comment type="cofactor">
    <cofactor evidence="1">
        <name>Mn(2+)</name>
        <dbReference type="ChEBI" id="CHEBI:29035"/>
    </cofactor>
</comment>
<accession>A0A7T7XR04</accession>
<dbReference type="GO" id="GO:0009252">
    <property type="term" value="P:peptidoglycan biosynthetic process"/>
    <property type="evidence" value="ECO:0007669"/>
    <property type="project" value="UniProtKB-UniRule"/>
</dbReference>
<evidence type="ECO:0000256" key="6">
    <source>
        <dbReference type="ARBA" id="ARBA00022840"/>
    </source>
</evidence>
<dbReference type="Pfam" id="PF01820">
    <property type="entry name" value="Dala_Dala_lig_N"/>
    <property type="match status" value="1"/>
</dbReference>
<protein>
    <recommendedName>
        <fullName evidence="13">D-alanine--D-alanine ligase</fullName>
        <ecNumber evidence="13">6.3.2.4</ecNumber>
    </recommendedName>
    <alternativeName>
        <fullName evidence="13">D-Ala-D-Ala ligase</fullName>
    </alternativeName>
    <alternativeName>
        <fullName evidence="13">D-alanylalanine synthetase</fullName>
    </alternativeName>
</protein>
<comment type="cofactor">
    <cofactor evidence="16">
        <name>Mg(2+)</name>
        <dbReference type="ChEBI" id="CHEBI:18420"/>
    </cofactor>
    <cofactor evidence="16">
        <name>Mn(2+)</name>
        <dbReference type="ChEBI" id="CHEBI:29035"/>
    </cofactor>
    <text evidence="16">Binds 2 magnesium or manganese ions per subunit.</text>
</comment>
<dbReference type="SUPFAM" id="SSF52440">
    <property type="entry name" value="PreATP-grasp domain"/>
    <property type="match status" value="1"/>
</dbReference>
<dbReference type="FunFam" id="3.30.470.20:FF:000008">
    <property type="entry name" value="D-alanine--D-alanine ligase"/>
    <property type="match status" value="1"/>
</dbReference>
<feature type="binding site" evidence="15">
    <location>
        <begin position="228"/>
        <end position="235"/>
    </location>
    <ligand>
        <name>ATP</name>
        <dbReference type="ChEBI" id="CHEBI:30616"/>
    </ligand>
</feature>
<feature type="active site" evidence="14">
    <location>
        <position position="198"/>
    </location>
</feature>
<dbReference type="RefSeq" id="WP_215628205.1">
    <property type="nucleotide sequence ID" value="NZ_CP067089.2"/>
</dbReference>
<dbReference type="NCBIfam" id="NF002528">
    <property type="entry name" value="PRK01966.1-4"/>
    <property type="match status" value="1"/>
</dbReference>
<keyword evidence="11 13" id="KW-0961">Cell wall biogenesis/degradation</keyword>
<keyword evidence="7 16" id="KW-0460">Magnesium</keyword>